<dbReference type="PANTHER" id="PTHR46696">
    <property type="entry name" value="P450, PUTATIVE (EUROFUNG)-RELATED"/>
    <property type="match status" value="1"/>
</dbReference>
<gene>
    <name evidence="2" type="ORF">POF50_005685</name>
</gene>
<dbReference type="GO" id="GO:0016705">
    <property type="term" value="F:oxidoreductase activity, acting on paired donors, with incorporation or reduction of molecular oxygen"/>
    <property type="evidence" value="ECO:0007669"/>
    <property type="project" value="InterPro"/>
</dbReference>
<dbReference type="InterPro" id="IPR002397">
    <property type="entry name" value="Cyt_P450_B"/>
</dbReference>
<dbReference type="InterPro" id="IPR036396">
    <property type="entry name" value="Cyt_P450_sf"/>
</dbReference>
<evidence type="ECO:0000256" key="1">
    <source>
        <dbReference type="ARBA" id="ARBA00010617"/>
    </source>
</evidence>
<evidence type="ECO:0000313" key="2">
    <source>
        <dbReference type="EMBL" id="MDI5968839.1"/>
    </source>
</evidence>
<proteinExistence type="inferred from homology"/>
<protein>
    <submittedName>
        <fullName evidence="2">Cytochrome P450</fullName>
    </submittedName>
</protein>
<dbReference type="PROSITE" id="PS00086">
    <property type="entry name" value="CYTOCHROME_P450"/>
    <property type="match status" value="1"/>
</dbReference>
<dbReference type="GO" id="GO:0004497">
    <property type="term" value="F:monooxygenase activity"/>
    <property type="evidence" value="ECO:0007669"/>
    <property type="project" value="InterPro"/>
</dbReference>
<dbReference type="AlphaFoldDB" id="A0AA90H0V3"/>
<dbReference type="RefSeq" id="WP_271313921.1">
    <property type="nucleotide sequence ID" value="NZ_JABXJJ020000006.1"/>
</dbReference>
<dbReference type="InterPro" id="IPR017972">
    <property type="entry name" value="Cyt_P450_CS"/>
</dbReference>
<dbReference type="SUPFAM" id="SSF48264">
    <property type="entry name" value="Cytochrome P450"/>
    <property type="match status" value="1"/>
</dbReference>
<sequence>MSDPITPFVPVERGISEHRPAHAAMRAAGPLVRVEAPAGGPAWIVTEEDLARQVLSDPRFVKDPGMAPADWDPRVSGLERPVAEQMSVTTLDGDAHAALRKVHAPMFSARGVSRYYDRMVAIARALLADLAASVPAGTAVDLTTDFTIRFPLAVVGDVLGVPAEHVDLAISACRDLFNPDPAAFAAALAAFAQLADAALEAGDGVAAELRDRLPADTGHDDLRYLILVIIFSGQPTMEAFLGFLVANLLEHGAAGSDRKALDEFVQEVLQRQPPAPFTLWRFTAVEVELAGVTLPPGTPVMVDLFGITVDPDRPAGGPDLMFGAGPHYCIGAQLALFQMRALTEVLVNDYPHARLAVPFADLRQIDGGGTLGGRLTALPVVLHGEDRRPAAS</sequence>
<reference evidence="2" key="1">
    <citation type="submission" date="2023-05" db="EMBL/GenBank/DDBJ databases">
        <title>Streptantibioticus silvisoli sp. nov., acidotolerant actinomycetes 1 from pine litter.</title>
        <authorList>
            <person name="Swiecimska M."/>
            <person name="Golinska P."/>
            <person name="Sangal V."/>
            <person name="Wachnowicz B."/>
            <person name="Goodfellow M."/>
        </authorList>
    </citation>
    <scope>NUCLEOTIDE SEQUENCE</scope>
    <source>
        <strain evidence="2">SL13</strain>
    </source>
</reference>
<dbReference type="PANTHER" id="PTHR46696:SF1">
    <property type="entry name" value="CYTOCHROME P450 YJIB-RELATED"/>
    <property type="match status" value="1"/>
</dbReference>
<comment type="similarity">
    <text evidence="1">Belongs to the cytochrome P450 family.</text>
</comment>
<comment type="caution">
    <text evidence="2">The sequence shown here is derived from an EMBL/GenBank/DDBJ whole genome shotgun (WGS) entry which is preliminary data.</text>
</comment>
<dbReference type="PRINTS" id="PR00359">
    <property type="entry name" value="BP450"/>
</dbReference>
<dbReference type="EMBL" id="JABXJJ020000006">
    <property type="protein sequence ID" value="MDI5968839.1"/>
    <property type="molecule type" value="Genomic_DNA"/>
</dbReference>
<accession>A0AA90H0V3</accession>
<dbReference type="Gene3D" id="1.10.630.10">
    <property type="entry name" value="Cytochrome P450"/>
    <property type="match status" value="1"/>
</dbReference>
<dbReference type="GO" id="GO:0005506">
    <property type="term" value="F:iron ion binding"/>
    <property type="evidence" value="ECO:0007669"/>
    <property type="project" value="InterPro"/>
</dbReference>
<organism evidence="2">
    <name type="scientific">Streptantibioticus silvisoli</name>
    <dbReference type="NCBI Taxonomy" id="2705255"/>
    <lineage>
        <taxon>Bacteria</taxon>
        <taxon>Bacillati</taxon>
        <taxon>Actinomycetota</taxon>
        <taxon>Actinomycetes</taxon>
        <taxon>Kitasatosporales</taxon>
        <taxon>Streptomycetaceae</taxon>
        <taxon>Streptantibioticus</taxon>
    </lineage>
</organism>
<name>A0AA90H0V3_9ACTN</name>
<dbReference type="GO" id="GO:0020037">
    <property type="term" value="F:heme binding"/>
    <property type="evidence" value="ECO:0007669"/>
    <property type="project" value="InterPro"/>
</dbReference>